<comment type="caution">
    <text evidence="1">The sequence shown here is derived from an EMBL/GenBank/DDBJ whole genome shotgun (WGS) entry which is preliminary data.</text>
</comment>
<dbReference type="Proteomes" id="UP000547976">
    <property type="component" value="Unassembled WGS sequence"/>
</dbReference>
<reference evidence="1 2" key="1">
    <citation type="submission" date="2020-05" db="EMBL/GenBank/DDBJ databases">
        <title>Identification and distribution of gene clusters putatively required for synthesis of sphingolipid metabolism inhibitors in phylogenetically diverse species of the filamentous fungus Fusarium.</title>
        <authorList>
            <person name="Kim H.-S."/>
            <person name="Busman M."/>
            <person name="Brown D.W."/>
            <person name="Divon H."/>
            <person name="Uhlig S."/>
            <person name="Proctor R.H."/>
        </authorList>
    </citation>
    <scope>NUCLEOTIDE SEQUENCE [LARGE SCALE GENOMIC DNA]</scope>
    <source>
        <strain evidence="1 2">NRRL 66333</strain>
    </source>
</reference>
<dbReference type="EMBL" id="JAAOAV010000018">
    <property type="protein sequence ID" value="KAF5611754.1"/>
    <property type="molecule type" value="Genomic_DNA"/>
</dbReference>
<evidence type="ECO:0000313" key="2">
    <source>
        <dbReference type="Proteomes" id="UP000547976"/>
    </source>
</evidence>
<proteinExistence type="predicted"/>
<dbReference type="RefSeq" id="XP_036542467.1">
    <property type="nucleotide sequence ID" value="XM_036679939.1"/>
</dbReference>
<sequence length="796" mass="89146">MTLDLNLDALSAADGFLSGLLFLDVTRLNATQWPNTNSLVPRPQSLESWKCMGDIRAILHGYWCQMMNGLPSLGPMNINDTLATLTSPTTFYEAAVLSFRNTLTGHPPHTLGEIVALCILSYATSSYLSNKGSLSTNDASPCIDQWRDSISDRDHRQAFTHIMEALYPGTANLNPTPGPSQHMAEYSEPFGFTYQDAPFGMSSHQDNLIEDDFLNYLANYGGDPVPDYFALGAESTNQMVQRHCAESYRTRPTGAERPSLRDLQGSAVITQLVYFLEECGELPQILSGRGATTKYANCPVNHLTPRVDEGVKSCIQRMRQTELSLDTTFSAIISVVDRFIQLGYLRTTEDVQEYMLIVGKAVCEVLPIGSEYTRGDFTRYAKKRPSAAHYRVRSSKGYGGAYDLAFTDSRTGRDSLSGPEPSAGTASANATMVIDGLLASLIYLDETNSSATHVLSTKPQSLMRWEAILDFRFKIQRYWQSLVDITQKGDLPGLHTLLESFPTSAHLYETAIFTFRNTLTGSESDDLDGIFALYSLSYLALRHSQKMGKPDADNIFRDINIWRDLIGNPQHRQLFDEIIQRLWNDMTASSFQKKNRTPIPNWGSTPIGSHEHLDKLHRQSQGSMDILSGHGATAKGPYPDVPMAIKNFTQALRRHDPFEDPSARGILAIVDRFVNLNYFRNIDKVRDYTIIVGKEILPSGQAFAKVCKAVYSPTDMTKTPQVARRQHPVCARDRKLCVSYLKDAMTVDKLTGKQLQKKSTMPPLQRNVHTEDQYETTHWQETCKLPYMRYADGVCE</sequence>
<gene>
    <name evidence="1" type="ORF">FSUBG_2191</name>
</gene>
<evidence type="ECO:0000313" key="1">
    <source>
        <dbReference type="EMBL" id="KAF5611754.1"/>
    </source>
</evidence>
<dbReference type="GeneID" id="59314657"/>
<protein>
    <submittedName>
        <fullName evidence="1">Uncharacterized protein</fullName>
    </submittedName>
</protein>
<dbReference type="OrthoDB" id="5093612at2759"/>
<dbReference type="AlphaFoldDB" id="A0A8H5QAP3"/>
<organism evidence="1 2">
    <name type="scientific">Gibberella subglutinans</name>
    <name type="common">Fusarium subglutinans</name>
    <dbReference type="NCBI Taxonomy" id="42677"/>
    <lineage>
        <taxon>Eukaryota</taxon>
        <taxon>Fungi</taxon>
        <taxon>Dikarya</taxon>
        <taxon>Ascomycota</taxon>
        <taxon>Pezizomycotina</taxon>
        <taxon>Sordariomycetes</taxon>
        <taxon>Hypocreomycetidae</taxon>
        <taxon>Hypocreales</taxon>
        <taxon>Nectriaceae</taxon>
        <taxon>Fusarium</taxon>
        <taxon>Fusarium fujikuroi species complex</taxon>
    </lineage>
</organism>
<keyword evidence="2" id="KW-1185">Reference proteome</keyword>
<name>A0A8H5QAP3_GIBSU</name>
<accession>A0A8H5QAP3</accession>